<reference evidence="3 4" key="1">
    <citation type="journal article" date="2019" name="Int. J. Syst. Evol. Microbiol.">
        <title>The Global Catalogue of Microorganisms (GCM) 10K type strain sequencing project: providing services to taxonomists for standard genome sequencing and annotation.</title>
        <authorList>
            <consortium name="The Broad Institute Genomics Platform"/>
            <consortium name="The Broad Institute Genome Sequencing Center for Infectious Disease"/>
            <person name="Wu L."/>
            <person name="Ma J."/>
        </authorList>
    </citation>
    <scope>NUCLEOTIDE SEQUENCE [LARGE SCALE GENOMIC DNA]</scope>
    <source>
        <strain evidence="3 4">JCM 13316</strain>
    </source>
</reference>
<accession>A0ABN2PBY9</accession>
<gene>
    <name evidence="3" type="ORF">GCM10009688_22700</name>
</gene>
<evidence type="ECO:0000256" key="2">
    <source>
        <dbReference type="SAM" id="MobiDB-lite"/>
    </source>
</evidence>
<dbReference type="InterPro" id="IPR023365">
    <property type="entry name" value="Sortase_dom-sf"/>
</dbReference>
<dbReference type="InterPro" id="IPR005754">
    <property type="entry name" value="Sortase"/>
</dbReference>
<dbReference type="InterPro" id="IPR042001">
    <property type="entry name" value="Sortase_F"/>
</dbReference>
<protein>
    <submittedName>
        <fullName evidence="3">Class F sortase</fullName>
    </submittedName>
</protein>
<dbReference type="EMBL" id="BAAALV010000004">
    <property type="protein sequence ID" value="GAA1917121.1"/>
    <property type="molecule type" value="Genomic_DNA"/>
</dbReference>
<evidence type="ECO:0000256" key="1">
    <source>
        <dbReference type="ARBA" id="ARBA00022801"/>
    </source>
</evidence>
<dbReference type="Proteomes" id="UP001500784">
    <property type="component" value="Unassembled WGS sequence"/>
</dbReference>
<evidence type="ECO:0000313" key="4">
    <source>
        <dbReference type="Proteomes" id="UP001500784"/>
    </source>
</evidence>
<dbReference type="Pfam" id="PF04203">
    <property type="entry name" value="Sortase"/>
    <property type="match status" value="1"/>
</dbReference>
<keyword evidence="4" id="KW-1185">Reference proteome</keyword>
<proteinExistence type="predicted"/>
<sequence length="212" mass="21832">MVLVAAAAAFLVGGAGDTSTPDDAGPRYFALAQIPAQAPVDDALRPFPALPQDAQPGTGAAPASPSIVSLPTIQTRSELMELGLLPDGTLEVPPASPGSPAGWYTGSPAPGEPGPAILLGHVNANDGGPGVFARLRSLVPGDHIAVEREDGTESVFVVVRGEQYAKDMFPTDEVYGNTPGPELRLITCDGFDSTTGLWQDNYVVYAVLADPV</sequence>
<comment type="caution">
    <text evidence="3">The sequence shown here is derived from an EMBL/GenBank/DDBJ whole genome shotgun (WGS) entry which is preliminary data.</text>
</comment>
<keyword evidence="1" id="KW-0378">Hydrolase</keyword>
<organism evidence="3 4">
    <name type="scientific">Arthrobacter gandavensis</name>
    <dbReference type="NCBI Taxonomy" id="169960"/>
    <lineage>
        <taxon>Bacteria</taxon>
        <taxon>Bacillati</taxon>
        <taxon>Actinomycetota</taxon>
        <taxon>Actinomycetes</taxon>
        <taxon>Micrococcales</taxon>
        <taxon>Micrococcaceae</taxon>
        <taxon>Arthrobacter</taxon>
    </lineage>
</organism>
<evidence type="ECO:0000313" key="3">
    <source>
        <dbReference type="EMBL" id="GAA1917121.1"/>
    </source>
</evidence>
<dbReference type="Gene3D" id="2.40.260.10">
    <property type="entry name" value="Sortase"/>
    <property type="match status" value="1"/>
</dbReference>
<dbReference type="SUPFAM" id="SSF63817">
    <property type="entry name" value="Sortase"/>
    <property type="match status" value="1"/>
</dbReference>
<feature type="region of interest" description="Disordered" evidence="2">
    <location>
        <begin position="89"/>
        <end position="109"/>
    </location>
</feature>
<name>A0ABN2PBY9_9MICC</name>
<dbReference type="CDD" id="cd05829">
    <property type="entry name" value="Sortase_F"/>
    <property type="match status" value="1"/>
</dbReference>